<dbReference type="InterPro" id="IPR011712">
    <property type="entry name" value="Sig_transdc_His_kin_sub3_dim/P"/>
</dbReference>
<dbReference type="InterPro" id="IPR035965">
    <property type="entry name" value="PAS-like_dom_sf"/>
</dbReference>
<dbReference type="Pfam" id="PF02518">
    <property type="entry name" value="HATPase_c"/>
    <property type="match status" value="1"/>
</dbReference>
<dbReference type="PROSITE" id="PS50112">
    <property type="entry name" value="PAS"/>
    <property type="match status" value="2"/>
</dbReference>
<evidence type="ECO:0000256" key="2">
    <source>
        <dbReference type="ARBA" id="ARBA00022777"/>
    </source>
</evidence>
<feature type="domain" description="PAS" evidence="5">
    <location>
        <begin position="21"/>
        <end position="67"/>
    </location>
</feature>
<dbReference type="Proteomes" id="UP000294656">
    <property type="component" value="Unassembled WGS sequence"/>
</dbReference>
<dbReference type="InterPro" id="IPR005467">
    <property type="entry name" value="His_kinase_dom"/>
</dbReference>
<accession>A0A4R6M5H5</accession>
<dbReference type="PROSITE" id="PS50109">
    <property type="entry name" value="HIS_KIN"/>
    <property type="match status" value="1"/>
</dbReference>
<keyword evidence="8" id="KW-1185">Reference proteome</keyword>
<dbReference type="InterPro" id="IPR000014">
    <property type="entry name" value="PAS"/>
</dbReference>
<dbReference type="Gene3D" id="1.20.5.1930">
    <property type="match status" value="1"/>
</dbReference>
<dbReference type="OrthoDB" id="9797605at2"/>
<feature type="domain" description="PAS" evidence="5">
    <location>
        <begin position="410"/>
        <end position="446"/>
    </location>
</feature>
<evidence type="ECO:0000256" key="3">
    <source>
        <dbReference type="ARBA" id="ARBA00023012"/>
    </source>
</evidence>
<dbReference type="InterPro" id="IPR000700">
    <property type="entry name" value="PAS-assoc_C"/>
</dbReference>
<dbReference type="Gene3D" id="3.30.565.10">
    <property type="entry name" value="Histidine kinase-like ATPase, C-terminal domain"/>
    <property type="match status" value="1"/>
</dbReference>
<dbReference type="InterPro" id="IPR013656">
    <property type="entry name" value="PAS_4"/>
</dbReference>
<evidence type="ECO:0000259" key="6">
    <source>
        <dbReference type="PROSITE" id="PS50113"/>
    </source>
</evidence>
<dbReference type="CDD" id="cd00130">
    <property type="entry name" value="PAS"/>
    <property type="match status" value="1"/>
</dbReference>
<feature type="domain" description="Histidine kinase" evidence="4">
    <location>
        <begin position="560"/>
        <end position="751"/>
    </location>
</feature>
<dbReference type="CDD" id="cd16917">
    <property type="entry name" value="HATPase_UhpB-NarQ-NarX-like"/>
    <property type="match status" value="1"/>
</dbReference>
<evidence type="ECO:0000313" key="7">
    <source>
        <dbReference type="EMBL" id="TDO96326.1"/>
    </source>
</evidence>
<keyword evidence="2" id="KW-0418">Kinase</keyword>
<dbReference type="Pfam" id="PF08448">
    <property type="entry name" value="PAS_4"/>
    <property type="match status" value="3"/>
</dbReference>
<gene>
    <name evidence="7" type="ORF">DFP79_2899</name>
</gene>
<dbReference type="SMART" id="SM00387">
    <property type="entry name" value="HATPase_c"/>
    <property type="match status" value="1"/>
</dbReference>
<feature type="domain" description="PAC" evidence="6">
    <location>
        <begin position="353"/>
        <end position="409"/>
    </location>
</feature>
<name>A0A4R6M5H5_9GAMM</name>
<dbReference type="SUPFAM" id="SSF55874">
    <property type="entry name" value="ATPase domain of HSP90 chaperone/DNA topoisomerase II/histidine kinase"/>
    <property type="match status" value="1"/>
</dbReference>
<dbReference type="Pfam" id="PF13426">
    <property type="entry name" value="PAS_9"/>
    <property type="match status" value="1"/>
</dbReference>
<organism evidence="7 8">
    <name type="scientific">Marinomonas balearica</name>
    <dbReference type="NCBI Taxonomy" id="491947"/>
    <lineage>
        <taxon>Bacteria</taxon>
        <taxon>Pseudomonadati</taxon>
        <taxon>Pseudomonadota</taxon>
        <taxon>Gammaproteobacteria</taxon>
        <taxon>Oceanospirillales</taxon>
        <taxon>Oceanospirillaceae</taxon>
        <taxon>Marinomonas</taxon>
    </lineage>
</organism>
<feature type="domain" description="PAC" evidence="6">
    <location>
        <begin position="227"/>
        <end position="282"/>
    </location>
</feature>
<dbReference type="InterPro" id="IPR003594">
    <property type="entry name" value="HATPase_dom"/>
</dbReference>
<dbReference type="AlphaFoldDB" id="A0A4R6M5H5"/>
<dbReference type="SMART" id="SM00091">
    <property type="entry name" value="PAS"/>
    <property type="match status" value="3"/>
</dbReference>
<keyword evidence="1" id="KW-0808">Transferase</keyword>
<dbReference type="EMBL" id="SNXC01000014">
    <property type="protein sequence ID" value="TDO96326.1"/>
    <property type="molecule type" value="Genomic_DNA"/>
</dbReference>
<sequence>MILHNELFSFENSDANNTIQQNSLLKWLLEYAKEPAIFVVNPADNFRLVMFNDAVCQHFGLSREQLLRCTPSDFDPNFKAKDIDKLATYMATHKSIRFESEHILPTGKRVPVEIIANTFGYEGHEYVIGYFKSPELQPKTDHTAPNASDTHRQELEKQYHKVFENLADSVCIFEIDDNNNAIISDVNGATIKASNRSPYSYLGSYIENLLPESKADNFNKYKTVCLETGEACFYQESFEGETPIHLDISMTPIKNAHGKIERIVLVSRDITQQKHKENLLRHREQEFRALVEHSRDIVVRYNKECKRIYANPAFLQAVEVDKQQEIFGKTPLEDPLADNVSLQMYKYVQSAIKHECCKIVDISCENGKKEACYEVHILPEFDEHNRLISILTIGRDYTERKRIEKALQKSEEKFRTLVENAPDTISRHDLNGRRIYLNPQSAILSGQMYKYVMFSTPAEYPGGIEGENYQRKIMEVIKSGEKTEFQIRWKSSKGDKCSLISLVPEHDESGAIVSVLAIGRDITLLSKIKSELEESRRQLRELSAYRELTREHERKYIAREVHDELGQQLTALKIETQILEMRYGNLDGNFKKQLDRIKDQLQNTISFTRNLVYRLRPGVLDMGIIPAVEWLIDDFQQRTPSCKCALSLPANTVDLSDDIATAIFRIVQESLTNIIKHANAHAVEIKLKEEKNYLNLSIYDNGRGFNTANHREDTFGLMGIRERAIMINAELQIISQEGKGTQIEINIPIRK</sequence>
<dbReference type="GO" id="GO:0046983">
    <property type="term" value="F:protein dimerization activity"/>
    <property type="evidence" value="ECO:0007669"/>
    <property type="project" value="InterPro"/>
</dbReference>
<dbReference type="Pfam" id="PF07730">
    <property type="entry name" value="HisKA_3"/>
    <property type="match status" value="1"/>
</dbReference>
<reference evidence="7 8" key="1">
    <citation type="submission" date="2019-03" db="EMBL/GenBank/DDBJ databases">
        <title>Genomic Encyclopedia of Type Strains, Phase III (KMG-III): the genomes of soil and plant-associated and newly described type strains.</title>
        <authorList>
            <person name="Whitman W."/>
        </authorList>
    </citation>
    <scope>NUCLEOTIDE SEQUENCE [LARGE SCALE GENOMIC DNA]</scope>
    <source>
        <strain evidence="7 8">CECT 7378</strain>
    </source>
</reference>
<dbReference type="NCBIfam" id="TIGR00229">
    <property type="entry name" value="sensory_box"/>
    <property type="match status" value="3"/>
</dbReference>
<evidence type="ECO:0000256" key="1">
    <source>
        <dbReference type="ARBA" id="ARBA00022679"/>
    </source>
</evidence>
<dbReference type="InterPro" id="IPR001610">
    <property type="entry name" value="PAC"/>
</dbReference>
<dbReference type="PROSITE" id="PS50113">
    <property type="entry name" value="PAC"/>
    <property type="match status" value="3"/>
</dbReference>
<dbReference type="InterPro" id="IPR036890">
    <property type="entry name" value="HATPase_C_sf"/>
</dbReference>
<evidence type="ECO:0000259" key="4">
    <source>
        <dbReference type="PROSITE" id="PS50109"/>
    </source>
</evidence>
<keyword evidence="3" id="KW-0902">Two-component regulatory system</keyword>
<dbReference type="GO" id="GO:0000155">
    <property type="term" value="F:phosphorelay sensor kinase activity"/>
    <property type="evidence" value="ECO:0007669"/>
    <property type="project" value="InterPro"/>
</dbReference>
<comment type="caution">
    <text evidence="7">The sequence shown here is derived from an EMBL/GenBank/DDBJ whole genome shotgun (WGS) entry which is preliminary data.</text>
</comment>
<evidence type="ECO:0000259" key="5">
    <source>
        <dbReference type="PROSITE" id="PS50112"/>
    </source>
</evidence>
<dbReference type="Gene3D" id="3.30.450.20">
    <property type="entry name" value="PAS domain"/>
    <property type="match status" value="4"/>
</dbReference>
<evidence type="ECO:0000313" key="8">
    <source>
        <dbReference type="Proteomes" id="UP000294656"/>
    </source>
</evidence>
<dbReference type="SMART" id="SM00086">
    <property type="entry name" value="PAC"/>
    <property type="match status" value="2"/>
</dbReference>
<protein>
    <submittedName>
        <fullName evidence="7">PAS domain S-box-containing protein</fullName>
    </submittedName>
</protein>
<dbReference type="PANTHER" id="PTHR24421">
    <property type="entry name" value="NITRATE/NITRITE SENSOR PROTEIN NARX-RELATED"/>
    <property type="match status" value="1"/>
</dbReference>
<dbReference type="PANTHER" id="PTHR24421:SF59">
    <property type="entry name" value="OXYGEN SENSOR HISTIDINE KINASE NREB"/>
    <property type="match status" value="1"/>
</dbReference>
<feature type="domain" description="PAC" evidence="6">
    <location>
        <begin position="481"/>
        <end position="534"/>
    </location>
</feature>
<dbReference type="RefSeq" id="WP_133504623.1">
    <property type="nucleotide sequence ID" value="NZ_SNXC01000014.1"/>
</dbReference>
<dbReference type="InterPro" id="IPR050482">
    <property type="entry name" value="Sensor_HK_TwoCompSys"/>
</dbReference>
<dbReference type="GO" id="GO:0016020">
    <property type="term" value="C:membrane"/>
    <property type="evidence" value="ECO:0007669"/>
    <property type="project" value="InterPro"/>
</dbReference>
<dbReference type="SUPFAM" id="SSF55785">
    <property type="entry name" value="PYP-like sensor domain (PAS domain)"/>
    <property type="match status" value="4"/>
</dbReference>
<proteinExistence type="predicted"/>